<dbReference type="Proteomes" id="UP000800040">
    <property type="component" value="Unassembled WGS sequence"/>
</dbReference>
<evidence type="ECO:0000313" key="2">
    <source>
        <dbReference type="Proteomes" id="UP000800040"/>
    </source>
</evidence>
<keyword evidence="2" id="KW-1185">Reference proteome</keyword>
<evidence type="ECO:0000313" key="1">
    <source>
        <dbReference type="EMBL" id="KAF1835816.1"/>
    </source>
</evidence>
<name>A0A6A5KK33_9PLEO</name>
<reference evidence="1" key="1">
    <citation type="submission" date="2020-01" db="EMBL/GenBank/DDBJ databases">
        <authorList>
            <consortium name="DOE Joint Genome Institute"/>
            <person name="Haridas S."/>
            <person name="Albert R."/>
            <person name="Binder M."/>
            <person name="Bloem J."/>
            <person name="Labutti K."/>
            <person name="Salamov A."/>
            <person name="Andreopoulos B."/>
            <person name="Baker S.E."/>
            <person name="Barry K."/>
            <person name="Bills G."/>
            <person name="Bluhm B.H."/>
            <person name="Cannon C."/>
            <person name="Castanera R."/>
            <person name="Culley D.E."/>
            <person name="Daum C."/>
            <person name="Ezra D."/>
            <person name="Gonzalez J.B."/>
            <person name="Henrissat B."/>
            <person name="Kuo A."/>
            <person name="Liang C."/>
            <person name="Lipzen A."/>
            <person name="Lutzoni F."/>
            <person name="Magnuson J."/>
            <person name="Mondo S."/>
            <person name="Nolan M."/>
            <person name="Ohm R."/>
            <person name="Pangilinan J."/>
            <person name="Park H.-J."/>
            <person name="Ramirez L."/>
            <person name="Alfaro M."/>
            <person name="Sun H."/>
            <person name="Tritt A."/>
            <person name="Yoshinaga Y."/>
            <person name="Zwiers L.-H."/>
            <person name="Turgeon B.G."/>
            <person name="Goodwin S.B."/>
            <person name="Spatafora J.W."/>
            <person name="Crous P.W."/>
            <person name="Grigoriev I.V."/>
        </authorList>
    </citation>
    <scope>NUCLEOTIDE SEQUENCE</scope>
    <source>
        <strain evidence="1">P77</strain>
    </source>
</reference>
<accession>A0A6A5KK33</accession>
<proteinExistence type="predicted"/>
<gene>
    <name evidence="1" type="ORF">BDW02DRAFT_638297</name>
</gene>
<dbReference type="AlphaFoldDB" id="A0A6A5KK33"/>
<dbReference type="EMBL" id="ML975281">
    <property type="protein sequence ID" value="KAF1835816.1"/>
    <property type="molecule type" value="Genomic_DNA"/>
</dbReference>
<organism evidence="1 2">
    <name type="scientific">Decorospora gaudefroyi</name>
    <dbReference type="NCBI Taxonomy" id="184978"/>
    <lineage>
        <taxon>Eukaryota</taxon>
        <taxon>Fungi</taxon>
        <taxon>Dikarya</taxon>
        <taxon>Ascomycota</taxon>
        <taxon>Pezizomycotina</taxon>
        <taxon>Dothideomycetes</taxon>
        <taxon>Pleosporomycetidae</taxon>
        <taxon>Pleosporales</taxon>
        <taxon>Pleosporineae</taxon>
        <taxon>Pleosporaceae</taxon>
        <taxon>Decorospora</taxon>
    </lineage>
</organism>
<sequence>MVWDDVDVEEKDVDQAFSWEKSVTAATSAEDNGKYEALEANLEDTKAWLDKLCQEEEAKTTSRSDGGYGDFDSQAQVIKKLISQQKEPGMDTSVLERIRRGEGIRDKIYEDLLAPLRLQMQPVETEESYKDMESVLLAWNQHVASNSGDNVGARQAFIAALRNRIKAVDKVLAISSDEKNIDQFDRVGQIGILEPSERQLLKAIHAYRPEMRDFKDQDPFNMLIVMWVHIHKANPDITGDDDWMYLMYKVLNGETELERRFEREAERRKFQVRKETAIREGDLDGVAHFTRRWRVYNDRLAEIARQGIIAKFRCARQQLGNKVLDELLELTVLQSAQQWAGRDTRPGDWSPPWTELLDKYAEADARMDEKFESHFPDVEATFEVSAGQIEEMTTIHDMVLTRTLKFAGVDLVGMDESEKDSLIEARLNDPVTATMMEQTLNGVLESKRVAQQILRHVGGMEESLHELSGAAKTKYQELEKLCLLANRDMSLSIRGRLAIDH</sequence>
<protein>
    <submittedName>
        <fullName evidence="1">Uncharacterized protein</fullName>
    </submittedName>
</protein>
<dbReference type="OrthoDB" id="3800294at2759"/>